<reference evidence="6 7" key="1">
    <citation type="journal article" date="2016" name="Mol. Biol. Evol.">
        <title>Comparative Genomics of Early-Diverging Mushroom-Forming Fungi Provides Insights into the Origins of Lignocellulose Decay Capabilities.</title>
        <authorList>
            <person name="Nagy L.G."/>
            <person name="Riley R."/>
            <person name="Tritt A."/>
            <person name="Adam C."/>
            <person name="Daum C."/>
            <person name="Floudas D."/>
            <person name="Sun H."/>
            <person name="Yadav J.S."/>
            <person name="Pangilinan J."/>
            <person name="Larsson K.H."/>
            <person name="Matsuura K."/>
            <person name="Barry K."/>
            <person name="Labutti K."/>
            <person name="Kuo R."/>
            <person name="Ohm R.A."/>
            <person name="Bhattacharya S.S."/>
            <person name="Shirouzu T."/>
            <person name="Yoshinaga Y."/>
            <person name="Martin F.M."/>
            <person name="Grigoriev I.V."/>
            <person name="Hibbett D.S."/>
        </authorList>
    </citation>
    <scope>NUCLEOTIDE SEQUENCE [LARGE SCALE GENOMIC DNA]</scope>
    <source>
        <strain evidence="6 7">TUFC12733</strain>
    </source>
</reference>
<dbReference type="InterPro" id="IPR020472">
    <property type="entry name" value="WD40_PAC1"/>
</dbReference>
<keyword evidence="4" id="KW-1133">Transmembrane helix</keyword>
<dbReference type="SUPFAM" id="SSF52540">
    <property type="entry name" value="P-loop containing nucleoside triphosphate hydrolases"/>
    <property type="match status" value="2"/>
</dbReference>
<feature type="repeat" description="WD" evidence="3">
    <location>
        <begin position="1072"/>
        <end position="1113"/>
    </location>
</feature>
<accession>A0A167GEE4</accession>
<dbReference type="PRINTS" id="PR00320">
    <property type="entry name" value="GPROTEINBRPT"/>
</dbReference>
<proteinExistence type="predicted"/>
<dbReference type="SUPFAM" id="SSF63829">
    <property type="entry name" value="Calcium-dependent phosphotriesterase"/>
    <property type="match status" value="1"/>
</dbReference>
<protein>
    <recommendedName>
        <fullName evidence="5">NACHT domain-containing protein</fullName>
    </recommendedName>
</protein>
<gene>
    <name evidence="6" type="ORF">CALVIDRAFT_602933</name>
</gene>
<dbReference type="InterPro" id="IPR036322">
    <property type="entry name" value="WD40_repeat_dom_sf"/>
</dbReference>
<keyword evidence="4" id="KW-0472">Membrane</keyword>
<feature type="domain" description="NACHT" evidence="5">
    <location>
        <begin position="2005"/>
        <end position="2150"/>
    </location>
</feature>
<dbReference type="PANTHER" id="PTHR19848:SF8">
    <property type="entry name" value="F-BOX AND WD REPEAT DOMAIN CONTAINING 7"/>
    <property type="match status" value="1"/>
</dbReference>
<dbReference type="PROSITE" id="PS50082">
    <property type="entry name" value="WD_REPEATS_2"/>
    <property type="match status" value="7"/>
</dbReference>
<keyword evidence="7" id="KW-1185">Reference proteome</keyword>
<dbReference type="OrthoDB" id="538223at2759"/>
<feature type="repeat" description="WD" evidence="3">
    <location>
        <begin position="1115"/>
        <end position="1156"/>
    </location>
</feature>
<evidence type="ECO:0000256" key="3">
    <source>
        <dbReference type="PROSITE-ProRule" id="PRU00221"/>
    </source>
</evidence>
<dbReference type="Proteomes" id="UP000076738">
    <property type="component" value="Unassembled WGS sequence"/>
</dbReference>
<evidence type="ECO:0000259" key="5">
    <source>
        <dbReference type="PROSITE" id="PS50837"/>
    </source>
</evidence>
<organism evidence="6 7">
    <name type="scientific">Calocera viscosa (strain TUFC12733)</name>
    <dbReference type="NCBI Taxonomy" id="1330018"/>
    <lineage>
        <taxon>Eukaryota</taxon>
        <taxon>Fungi</taxon>
        <taxon>Dikarya</taxon>
        <taxon>Basidiomycota</taxon>
        <taxon>Agaricomycotina</taxon>
        <taxon>Dacrymycetes</taxon>
        <taxon>Dacrymycetales</taxon>
        <taxon>Dacrymycetaceae</taxon>
        <taxon>Calocera</taxon>
    </lineage>
</organism>
<evidence type="ECO:0000313" key="7">
    <source>
        <dbReference type="Proteomes" id="UP000076738"/>
    </source>
</evidence>
<dbReference type="InterPro" id="IPR007111">
    <property type="entry name" value="NACHT_NTPase"/>
</dbReference>
<dbReference type="Gene3D" id="2.130.10.10">
    <property type="entry name" value="YVTN repeat-like/Quinoprotein amine dehydrogenase"/>
    <property type="match status" value="4"/>
</dbReference>
<dbReference type="InterPro" id="IPR001680">
    <property type="entry name" value="WD40_rpt"/>
</dbReference>
<dbReference type="Pfam" id="PF24883">
    <property type="entry name" value="NPHP3_N"/>
    <property type="match status" value="2"/>
</dbReference>
<dbReference type="InterPro" id="IPR015943">
    <property type="entry name" value="WD40/YVTN_repeat-like_dom_sf"/>
</dbReference>
<evidence type="ECO:0000256" key="1">
    <source>
        <dbReference type="ARBA" id="ARBA00022574"/>
    </source>
</evidence>
<dbReference type="CDD" id="cd00030">
    <property type="entry name" value="C2"/>
    <property type="match status" value="1"/>
</dbReference>
<sequence length="2251" mass="249051">MTSTSAAADPHEAEQLRLTYICTGVTIQDLPTRGLLKSKGKYYITISIDGKKAWKTREIQTRESTVVWEEAEDKTEFDASSASKLKVTVWKRHNSRPMEQVGTVELPLTEWLQAISPTALNQGSPSSDTSPILAKLSVTKKDDKAPDTILKNPLPNDFEEADSDATAAFQRKTNVLDTISAAVDKVDVAKDSATDICKAWDPLLEKLTVFADLMDKVSEVHPYVKMAWTVLSAAYKLVKGQQDRDKEIRELLEKLKTVYELLCDAEEFRAVLNDKAREGVLSRLAVQTVDCAQFISSCTKNTDFKTRLIKQSLSNISDRITEYSKKFDNLLEEFRTGSQLRTEVMTTLILDDIKDLGKEIDLDKIPYAGGAGYEPSRRCLDNTRKVLLEKIGNWASSTEDNTPRLLVLMGPAGTGKSTIAHTVVHRFRTIKRLGASFCFSTNASATRRPVNLFRNIARELANFSPAFKTALRNAVMGDLNLCTTEDLEEQLNKFILEPSQALATCGTIFIMIDALDESGTEKVRRKLVRLLFTSLRRLPTGFRVLLTCRAEQDILEILERPTSSVTIVRMPTTEQDKTLSADIFTYIRHVLEDEGNTFSKGMDEGCCIALRDRAEGLFQWAFVACDYIVTPRIGRTVVDRYNEVLSGTAGRTGLDGLYMTVLMQILDKDVGALESFCAVMGFVLITVEPLSMRSLRTMMELLPQNPRMAPDDILPFLGSLLSGVGEEATPVRPLHSSFWELLQSAERGGPYYIGASGHHERLLVASLRLLQSRLEFNMGGMESSYQLNRDIAPSSRLKSKVTEGVLYACKHWGYHLSKCGPGCEGTAEVRELLHDLFMRKLLFWIDVASVAGVVRGIVDCLNIAMDRLPPIGDDVVAMAHDCIKFIRAFGRAIVDSAPHTYLSALPSAPTRSTISRSFHSPKGRFARIASGRPTQWSVVSMIMRGHRDEATSVAFSLDNRRIISGSYDKTVRVWDAETGEAVGNPLTAHRGGVTSLAFSRDNRRIVSGSLDRTVRIWDAETGEAVGDPLIGHNDSVTSVAFSPDSRRIVSGSRGNTIRIWNVETGEAAVNPLSGHSDIVESVAFSPDNRRIASGSKDNTVRIWDAEGGQAVGHPLMAHNDAVTSVAFSSDNQRIVSGSLDDTIRIWDAETGKTFGGVFVGQSPHCFRVMGPDGPDMGVETGEAIGNPRTDHSDWVTSVAFSLDNRRIVSGSFDNTVRIWDAETGEAVGDPLTGQSDAVTSVAFSSSDVASRWVTSVAFSPDNRRIVSGFDDNTIRIWYVDTAEAPRRHAEEPSNCLSHSDDAGGARLAAATFRPGTLSLSPHAAHQLRQLYGSDETGQPLITFDYETGWIIGNGRDHILWVPPDQLRRLYTGQTQLVIPGPTIHVDLSRFVHASHSSHSSHSPSSPYHVVVVAARAEAVVDVPFEVMLCEVEEWRRKEVVVVVDEADVESHELLAFELAGLLVLALVLIMLDVCVELGVCELQPELDVAALIAPAELVGCVLSVTVVALTEKETLPDIGIWVLGEAARIRWLAGLEEVRVLEILLVLVLWLVLVFALTLLLRPATAGVTISLSILAWWAESLPVPWVRRSNPTLRVDGMTPGESKAEGTGIEIPARVTEAEGEEERFRVTVQGLPTRSILKSESRYFITITIDEVQVWKSREIRSKESTVGWDKEEDKHEFECPPTASLKATLWKNHNLVRPVEEVGTVMLRLSSWLHTLMVAQVVTRTSSKDPILIRLSLSRKDTTSPAPEITLREHVQTTDADIGAATLQPEFTAEMPTAAAGDVRDFTHGLGDIAKMLEELRDKLDLFTTSMDEMPEIHPYLRMSWTILSATIIGSEVVEAQQQRVQSIKRLIAKITTVYELLCDAQVLRDDKARMVVLSRLALQTVDCAHFISSCIENTKFVTRLASPSASKIAIQIDEYNNIFDALLRDFQTGSQVRTEIATSIIVEDIKALGVAIDLENIPYTGGAGYEPSRRCLENTRKVLLEEIGNWASSTDADTPGVLLLMGPAGTGKSTIAHTIAHRFREMNRLGASFCFSTSASATRRPVNLFRNIARELASFHPAFKASLQNAIRNDLNLCTTEDLELQFNKYILEPARALAINGTTLIMIDGLHESGTEKERRKLVRLLLTLLGGLPIGFRVLLTCRAEQDILKVVERPTSSVTIVRMPTTEQDRTLSTDVLTYIRHVLEDEGNTFSQGMDEGCCVALRDRAEGLFQWAFVFDGGRRYGRQERWIRPQIWWDNGMGLV</sequence>
<dbReference type="EMBL" id="KV417341">
    <property type="protein sequence ID" value="KZO90470.1"/>
    <property type="molecule type" value="Genomic_DNA"/>
</dbReference>
<dbReference type="STRING" id="1330018.A0A167GEE4"/>
<feature type="repeat" description="WD" evidence="3">
    <location>
        <begin position="986"/>
        <end position="1027"/>
    </location>
</feature>
<feature type="repeat" description="WD" evidence="3">
    <location>
        <begin position="1029"/>
        <end position="1070"/>
    </location>
</feature>
<evidence type="ECO:0000313" key="6">
    <source>
        <dbReference type="EMBL" id="KZO90470.1"/>
    </source>
</evidence>
<dbReference type="PROSITE" id="PS50837">
    <property type="entry name" value="NACHT"/>
    <property type="match status" value="2"/>
</dbReference>
<feature type="domain" description="NACHT" evidence="5">
    <location>
        <begin position="404"/>
        <end position="549"/>
    </location>
</feature>
<evidence type="ECO:0000256" key="4">
    <source>
        <dbReference type="SAM" id="Phobius"/>
    </source>
</evidence>
<dbReference type="PANTHER" id="PTHR19848">
    <property type="entry name" value="WD40 REPEAT PROTEIN"/>
    <property type="match status" value="1"/>
</dbReference>
<name>A0A167GEE4_CALVF</name>
<dbReference type="Gene3D" id="2.60.40.150">
    <property type="entry name" value="C2 domain"/>
    <property type="match status" value="1"/>
</dbReference>
<dbReference type="Gene3D" id="3.40.50.300">
    <property type="entry name" value="P-loop containing nucleotide triphosphate hydrolases"/>
    <property type="match status" value="2"/>
</dbReference>
<dbReference type="SUPFAM" id="SSF50978">
    <property type="entry name" value="WD40 repeat-like"/>
    <property type="match status" value="1"/>
</dbReference>
<dbReference type="InterPro" id="IPR003593">
    <property type="entry name" value="AAA+_ATPase"/>
</dbReference>
<dbReference type="Pfam" id="PF00168">
    <property type="entry name" value="C2"/>
    <property type="match status" value="1"/>
</dbReference>
<feature type="transmembrane region" description="Helical" evidence="4">
    <location>
        <begin position="1540"/>
        <end position="1561"/>
    </location>
</feature>
<dbReference type="PROSITE" id="PS50294">
    <property type="entry name" value="WD_REPEATS_REGION"/>
    <property type="match status" value="7"/>
</dbReference>
<dbReference type="InterPro" id="IPR019775">
    <property type="entry name" value="WD40_repeat_CS"/>
</dbReference>
<feature type="repeat" description="WD" evidence="3">
    <location>
        <begin position="943"/>
        <end position="984"/>
    </location>
</feature>
<dbReference type="InterPro" id="IPR056884">
    <property type="entry name" value="NPHP3-like_N"/>
</dbReference>
<dbReference type="CDD" id="cd00200">
    <property type="entry name" value="WD40"/>
    <property type="match status" value="1"/>
</dbReference>
<dbReference type="SMART" id="SM00320">
    <property type="entry name" value="WD40"/>
    <property type="match status" value="7"/>
</dbReference>
<feature type="repeat" description="WD" evidence="3">
    <location>
        <begin position="1253"/>
        <end position="1287"/>
    </location>
</feature>
<keyword evidence="2" id="KW-0677">Repeat</keyword>
<dbReference type="InterPro" id="IPR035892">
    <property type="entry name" value="C2_domain_sf"/>
</dbReference>
<dbReference type="InterPro" id="IPR027417">
    <property type="entry name" value="P-loop_NTPase"/>
</dbReference>
<evidence type="ECO:0000256" key="2">
    <source>
        <dbReference type="ARBA" id="ARBA00022737"/>
    </source>
</evidence>
<dbReference type="InterPro" id="IPR000008">
    <property type="entry name" value="C2_dom"/>
</dbReference>
<keyword evidence="1 3" id="KW-0853">WD repeat</keyword>
<dbReference type="SMART" id="SM00382">
    <property type="entry name" value="AAA"/>
    <property type="match status" value="2"/>
</dbReference>
<dbReference type="Pfam" id="PF00400">
    <property type="entry name" value="WD40"/>
    <property type="match status" value="7"/>
</dbReference>
<feature type="repeat" description="WD" evidence="3">
    <location>
        <begin position="1188"/>
        <end position="1229"/>
    </location>
</feature>
<keyword evidence="4" id="KW-0812">Transmembrane</keyword>
<dbReference type="PROSITE" id="PS00678">
    <property type="entry name" value="WD_REPEATS_1"/>
    <property type="match status" value="4"/>
</dbReference>
<feature type="transmembrane region" description="Helical" evidence="4">
    <location>
        <begin position="1453"/>
        <end position="1474"/>
    </location>
</feature>